<dbReference type="EMBL" id="JADOXO010000032">
    <property type="protein sequence ID" value="KAF9818284.1"/>
    <property type="molecule type" value="Genomic_DNA"/>
</dbReference>
<reference evidence="1" key="2">
    <citation type="journal article" name="Front. Microbiol.">
        <title>Degradative Capacity of Two Strains of Rhodonia placenta: From Phenotype to Genotype.</title>
        <authorList>
            <person name="Kolle M."/>
            <person name="Horta M.A.C."/>
            <person name="Nowrousian M."/>
            <person name="Ohm R.A."/>
            <person name="Benz J.P."/>
            <person name="Pilgard A."/>
        </authorList>
    </citation>
    <scope>NUCLEOTIDE SEQUENCE</scope>
    <source>
        <strain evidence="1">FPRL280</strain>
    </source>
</reference>
<protein>
    <submittedName>
        <fullName evidence="1">Uncharacterized protein</fullName>
    </submittedName>
</protein>
<dbReference type="Proteomes" id="UP000639403">
    <property type="component" value="Unassembled WGS sequence"/>
</dbReference>
<organism evidence="1 2">
    <name type="scientific">Rhodonia placenta</name>
    <dbReference type="NCBI Taxonomy" id="104341"/>
    <lineage>
        <taxon>Eukaryota</taxon>
        <taxon>Fungi</taxon>
        <taxon>Dikarya</taxon>
        <taxon>Basidiomycota</taxon>
        <taxon>Agaricomycotina</taxon>
        <taxon>Agaricomycetes</taxon>
        <taxon>Polyporales</taxon>
        <taxon>Adustoporiaceae</taxon>
        <taxon>Rhodonia</taxon>
    </lineage>
</organism>
<name>A0A8H7U3Z0_9APHY</name>
<evidence type="ECO:0000313" key="1">
    <source>
        <dbReference type="EMBL" id="KAF9818284.1"/>
    </source>
</evidence>
<accession>A0A8H7U3Z0</accession>
<sequence>MIFQTFPERTMRSYSRPSYATHIVWCINARNLLGKVNTGMT</sequence>
<gene>
    <name evidence="1" type="ORF">IEO21_02912</name>
</gene>
<proteinExistence type="predicted"/>
<evidence type="ECO:0000313" key="2">
    <source>
        <dbReference type="Proteomes" id="UP000639403"/>
    </source>
</evidence>
<comment type="caution">
    <text evidence="1">The sequence shown here is derived from an EMBL/GenBank/DDBJ whole genome shotgun (WGS) entry which is preliminary data.</text>
</comment>
<dbReference type="AlphaFoldDB" id="A0A8H7U3Z0"/>
<reference evidence="1" key="1">
    <citation type="submission" date="2020-11" db="EMBL/GenBank/DDBJ databases">
        <authorList>
            <person name="Koelle M."/>
            <person name="Horta M.A.C."/>
            <person name="Nowrousian M."/>
            <person name="Ohm R.A."/>
            <person name="Benz P."/>
            <person name="Pilgard A."/>
        </authorList>
    </citation>
    <scope>NUCLEOTIDE SEQUENCE</scope>
    <source>
        <strain evidence="1">FPRL280</strain>
    </source>
</reference>